<dbReference type="EMBL" id="ML170364">
    <property type="protein sequence ID" value="TDL14251.1"/>
    <property type="molecule type" value="Genomic_DNA"/>
</dbReference>
<keyword evidence="2" id="KW-1185">Reference proteome</keyword>
<reference evidence="1 2" key="1">
    <citation type="submission" date="2018-06" db="EMBL/GenBank/DDBJ databases">
        <title>A transcriptomic atlas of mushroom development highlights an independent origin of complex multicellularity.</title>
        <authorList>
            <consortium name="DOE Joint Genome Institute"/>
            <person name="Krizsan K."/>
            <person name="Almasi E."/>
            <person name="Merenyi Z."/>
            <person name="Sahu N."/>
            <person name="Viragh M."/>
            <person name="Koszo T."/>
            <person name="Mondo S."/>
            <person name="Kiss B."/>
            <person name="Balint B."/>
            <person name="Kues U."/>
            <person name="Barry K."/>
            <person name="Hegedus J.C."/>
            <person name="Henrissat B."/>
            <person name="Johnson J."/>
            <person name="Lipzen A."/>
            <person name="Ohm R."/>
            <person name="Nagy I."/>
            <person name="Pangilinan J."/>
            <person name="Yan J."/>
            <person name="Xiong Y."/>
            <person name="Grigoriev I.V."/>
            <person name="Hibbett D.S."/>
            <person name="Nagy L.G."/>
        </authorList>
    </citation>
    <scope>NUCLEOTIDE SEQUENCE [LARGE SCALE GENOMIC DNA]</scope>
    <source>
        <strain evidence="1 2">SZMC22713</strain>
    </source>
</reference>
<dbReference type="Proteomes" id="UP000294933">
    <property type="component" value="Unassembled WGS sequence"/>
</dbReference>
<proteinExistence type="predicted"/>
<dbReference type="VEuPathDB" id="FungiDB:BD410DRAFT_809884"/>
<evidence type="ECO:0000313" key="1">
    <source>
        <dbReference type="EMBL" id="TDL14251.1"/>
    </source>
</evidence>
<dbReference type="STRING" id="50990.A0A4Y7PGV8"/>
<dbReference type="OrthoDB" id="5575062at2759"/>
<name>A0A4Y7PGV8_9AGAM</name>
<sequence>MQDINIRSLQVQNQLPSRSAQTYTANLATYNSLLEAKNFLVFQGIDRNQPVEQISGLLEPRRSTAVGGWSVMESVTESFNKRWGFAGKIKVYKEQMTEVERFESLMQEQLYDIEQNITSTLQTITKKTKTLTSCGKSHIQEEDRNGTRSQQKATARTLKDGGVMQVCVRKEMRKRKAHLEGLWRDLKVVQKAADAARDAGRKVDLQNFSPREANLKEYGKVKQAGTRLSDTHDLHETKKTVFTAEAWTHEERSDKNEQVCRRACVDVCMPTQRNYGAAKLVMLGRNIGAVGERTAIDCIEYFCNHVAKLILLDTILVQPINDKILSFANGGKYA</sequence>
<gene>
    <name evidence="1" type="ORF">BD410DRAFT_809884</name>
</gene>
<evidence type="ECO:0000313" key="2">
    <source>
        <dbReference type="Proteomes" id="UP000294933"/>
    </source>
</evidence>
<protein>
    <submittedName>
        <fullName evidence="1">Uncharacterized protein</fullName>
    </submittedName>
</protein>
<dbReference type="AlphaFoldDB" id="A0A4Y7PGV8"/>
<accession>A0A4Y7PGV8</accession>
<organism evidence="1 2">
    <name type="scientific">Rickenella mellea</name>
    <dbReference type="NCBI Taxonomy" id="50990"/>
    <lineage>
        <taxon>Eukaryota</taxon>
        <taxon>Fungi</taxon>
        <taxon>Dikarya</taxon>
        <taxon>Basidiomycota</taxon>
        <taxon>Agaricomycotina</taxon>
        <taxon>Agaricomycetes</taxon>
        <taxon>Hymenochaetales</taxon>
        <taxon>Rickenellaceae</taxon>
        <taxon>Rickenella</taxon>
    </lineage>
</organism>